<accession>A0A8D8TU50</accession>
<sequence length="263" mass="29114">MSSKHLLVTYEGSIQKILFNRPEKKNAISYDIYKKLPHILQSGASNPNVTLTVLTGAGNYFSSGMDLSNDIEELADVEGETHIKKSSFILQKYVAAFIDYPKPLLAIVNGPAIGISCTTLALCDTVYASDTATFHTPFTALGMTPEGCSSVTFPVIFGSSVASEVMYMGRKLSARDALQYGLVSGVYSAAQLESEVWPKLRQMAKLPPKGLIFAKRLVREPLLKILHDANKAECDRLEERWESDEFANAMNEFFKKESRRSNL</sequence>
<dbReference type="FunFam" id="3.90.226.10:FF:000084">
    <property type="entry name" value="Enoyl-CoA delta isomerase 2, mitochondrial"/>
    <property type="match status" value="1"/>
</dbReference>
<dbReference type="Gene3D" id="1.10.12.10">
    <property type="entry name" value="Lyase 2-enoyl-coa Hydratase, Chain A, domain 2"/>
    <property type="match status" value="1"/>
</dbReference>
<evidence type="ECO:0000256" key="1">
    <source>
        <dbReference type="ARBA" id="ARBA00004275"/>
    </source>
</evidence>
<dbReference type="InterPro" id="IPR001753">
    <property type="entry name" value="Enoyl-CoA_hydra/iso"/>
</dbReference>
<dbReference type="InterPro" id="IPR051053">
    <property type="entry name" value="ECH/Chromodomain_protein"/>
</dbReference>
<proteinExistence type="predicted"/>
<reference evidence="4" key="1">
    <citation type="submission" date="2021-05" db="EMBL/GenBank/DDBJ databases">
        <authorList>
            <person name="Alioto T."/>
            <person name="Alioto T."/>
            <person name="Gomez Garrido J."/>
        </authorList>
    </citation>
    <scope>NUCLEOTIDE SEQUENCE</scope>
</reference>
<keyword evidence="3 4" id="KW-0413">Isomerase</keyword>
<keyword evidence="2" id="KW-0576">Peroxisome</keyword>
<name>A0A8D8TU50_9HEMI</name>
<dbReference type="SUPFAM" id="SSF52096">
    <property type="entry name" value="ClpP/crotonase"/>
    <property type="match status" value="1"/>
</dbReference>
<dbReference type="Gene3D" id="3.90.226.10">
    <property type="entry name" value="2-enoyl-CoA Hydratase, Chain A, domain 1"/>
    <property type="match status" value="1"/>
</dbReference>
<dbReference type="EMBL" id="HBUF01321593">
    <property type="protein sequence ID" value="CAG6695076.1"/>
    <property type="molecule type" value="Transcribed_RNA"/>
</dbReference>
<dbReference type="GO" id="GO:0005777">
    <property type="term" value="C:peroxisome"/>
    <property type="evidence" value="ECO:0007669"/>
    <property type="project" value="UniProtKB-SubCell"/>
</dbReference>
<dbReference type="Pfam" id="PF00378">
    <property type="entry name" value="ECH_1"/>
    <property type="match status" value="1"/>
</dbReference>
<dbReference type="PANTHER" id="PTHR43684:SF1">
    <property type="entry name" value="ENOYL-COA DELTA ISOMERASE 2"/>
    <property type="match status" value="1"/>
</dbReference>
<organism evidence="4">
    <name type="scientific">Cacopsylla melanoneura</name>
    <dbReference type="NCBI Taxonomy" id="428564"/>
    <lineage>
        <taxon>Eukaryota</taxon>
        <taxon>Metazoa</taxon>
        <taxon>Ecdysozoa</taxon>
        <taxon>Arthropoda</taxon>
        <taxon>Hexapoda</taxon>
        <taxon>Insecta</taxon>
        <taxon>Pterygota</taxon>
        <taxon>Neoptera</taxon>
        <taxon>Paraneoptera</taxon>
        <taxon>Hemiptera</taxon>
        <taxon>Sternorrhyncha</taxon>
        <taxon>Psylloidea</taxon>
        <taxon>Psyllidae</taxon>
        <taxon>Psyllinae</taxon>
        <taxon>Cacopsylla</taxon>
    </lineage>
</organism>
<dbReference type="InterPro" id="IPR014748">
    <property type="entry name" value="Enoyl-CoA_hydra_C"/>
</dbReference>
<protein>
    <submittedName>
        <fullName evidence="4">Enoyl-CoA delta isomerase 2, mitochondrial</fullName>
    </submittedName>
</protein>
<dbReference type="GO" id="GO:0004165">
    <property type="term" value="F:delta(3)-delta(2)-enoyl-CoA isomerase activity"/>
    <property type="evidence" value="ECO:0007669"/>
    <property type="project" value="UniProtKB-ARBA"/>
</dbReference>
<dbReference type="CDD" id="cd06558">
    <property type="entry name" value="crotonase-like"/>
    <property type="match status" value="1"/>
</dbReference>
<dbReference type="InterPro" id="IPR029045">
    <property type="entry name" value="ClpP/crotonase-like_dom_sf"/>
</dbReference>
<evidence type="ECO:0000256" key="3">
    <source>
        <dbReference type="ARBA" id="ARBA00023235"/>
    </source>
</evidence>
<evidence type="ECO:0000256" key="2">
    <source>
        <dbReference type="ARBA" id="ARBA00023140"/>
    </source>
</evidence>
<dbReference type="PANTHER" id="PTHR43684">
    <property type="match status" value="1"/>
</dbReference>
<evidence type="ECO:0000313" key="4">
    <source>
        <dbReference type="EMBL" id="CAG6695076.1"/>
    </source>
</evidence>
<dbReference type="AlphaFoldDB" id="A0A8D8TU50"/>
<comment type="subcellular location">
    <subcellularLocation>
        <location evidence="1">Peroxisome</location>
    </subcellularLocation>
</comment>